<evidence type="ECO:0000313" key="1">
    <source>
        <dbReference type="EMBL" id="KAK0659497.1"/>
    </source>
</evidence>
<keyword evidence="2" id="KW-1185">Reference proteome</keyword>
<evidence type="ECO:0000313" key="2">
    <source>
        <dbReference type="Proteomes" id="UP001174997"/>
    </source>
</evidence>
<dbReference type="AlphaFoldDB" id="A0AA40D2J9"/>
<proteinExistence type="predicted"/>
<name>A0AA40D2J9_9PEZI</name>
<dbReference type="EMBL" id="JAULSY010000181">
    <property type="protein sequence ID" value="KAK0659497.1"/>
    <property type="molecule type" value="Genomic_DNA"/>
</dbReference>
<dbReference type="Proteomes" id="UP001174997">
    <property type="component" value="Unassembled WGS sequence"/>
</dbReference>
<protein>
    <submittedName>
        <fullName evidence="1">Uncharacterized protein</fullName>
    </submittedName>
</protein>
<comment type="caution">
    <text evidence="1">The sequence shown here is derived from an EMBL/GenBank/DDBJ whole genome shotgun (WGS) entry which is preliminary data.</text>
</comment>
<gene>
    <name evidence="1" type="ORF">QBC41DRAFT_307925</name>
</gene>
<organism evidence="1 2">
    <name type="scientific">Cercophora samala</name>
    <dbReference type="NCBI Taxonomy" id="330535"/>
    <lineage>
        <taxon>Eukaryota</taxon>
        <taxon>Fungi</taxon>
        <taxon>Dikarya</taxon>
        <taxon>Ascomycota</taxon>
        <taxon>Pezizomycotina</taxon>
        <taxon>Sordariomycetes</taxon>
        <taxon>Sordariomycetidae</taxon>
        <taxon>Sordariales</taxon>
        <taxon>Lasiosphaeriaceae</taxon>
        <taxon>Cercophora</taxon>
    </lineage>
</organism>
<accession>A0AA40D2J9</accession>
<sequence length="99" mass="10154">MPLLALTNATLEGLAADPLAASGQTVIRDIAAGTVFTILQTIVNGGIGAAILNAVIALAAGQLAMGRWGSQLQTQPVQEDGAVAMGGCNYSSFMHYVWH</sequence>
<reference evidence="1" key="1">
    <citation type="submission" date="2023-06" db="EMBL/GenBank/DDBJ databases">
        <title>Genome-scale phylogeny and comparative genomics of the fungal order Sordariales.</title>
        <authorList>
            <consortium name="Lawrence Berkeley National Laboratory"/>
            <person name="Hensen N."/>
            <person name="Bonometti L."/>
            <person name="Westerberg I."/>
            <person name="Brannstrom I.O."/>
            <person name="Guillou S."/>
            <person name="Cros-Aarteil S."/>
            <person name="Calhoun S."/>
            <person name="Haridas S."/>
            <person name="Kuo A."/>
            <person name="Mondo S."/>
            <person name="Pangilinan J."/>
            <person name="Riley R."/>
            <person name="Labutti K."/>
            <person name="Andreopoulos B."/>
            <person name="Lipzen A."/>
            <person name="Chen C."/>
            <person name="Yanf M."/>
            <person name="Daum C."/>
            <person name="Ng V."/>
            <person name="Clum A."/>
            <person name="Steindorff A."/>
            <person name="Ohm R."/>
            <person name="Martin F."/>
            <person name="Silar P."/>
            <person name="Natvig D."/>
            <person name="Lalanne C."/>
            <person name="Gautier V."/>
            <person name="Ament-Velasquez S.L."/>
            <person name="Kruys A."/>
            <person name="Hutchinson M.I."/>
            <person name="Powell A.J."/>
            <person name="Barry K."/>
            <person name="Miller A.N."/>
            <person name="Grigoriev I.V."/>
            <person name="Debuchy R."/>
            <person name="Gladieux P."/>
            <person name="Thoren M.H."/>
            <person name="Johannesson H."/>
        </authorList>
    </citation>
    <scope>NUCLEOTIDE SEQUENCE</scope>
    <source>
        <strain evidence="1">CBS 307.81</strain>
    </source>
</reference>